<keyword evidence="2" id="KW-0413">Isomerase</keyword>
<organism evidence="2 3">
    <name type="scientific">Promicromonospora alba</name>
    <dbReference type="NCBI Taxonomy" id="1616110"/>
    <lineage>
        <taxon>Bacteria</taxon>
        <taxon>Bacillati</taxon>
        <taxon>Actinomycetota</taxon>
        <taxon>Actinomycetes</taxon>
        <taxon>Micrococcales</taxon>
        <taxon>Promicromonosporaceae</taxon>
        <taxon>Promicromonospora</taxon>
    </lineage>
</organism>
<dbReference type="GO" id="GO:0016853">
    <property type="term" value="F:isomerase activity"/>
    <property type="evidence" value="ECO:0007669"/>
    <property type="project" value="UniProtKB-KW"/>
</dbReference>
<evidence type="ECO:0000259" key="1">
    <source>
        <dbReference type="Pfam" id="PF11716"/>
    </source>
</evidence>
<protein>
    <submittedName>
        <fullName evidence="2">Maleylpyruvate isomerase family mycothiol-dependent enzyme</fullName>
    </submittedName>
</protein>
<evidence type="ECO:0000313" key="3">
    <source>
        <dbReference type="Proteomes" id="UP001596011"/>
    </source>
</evidence>
<dbReference type="NCBIfam" id="TIGR03083">
    <property type="entry name" value="maleylpyruvate isomerase family mycothiol-dependent enzyme"/>
    <property type="match status" value="1"/>
</dbReference>
<keyword evidence="3" id="KW-1185">Reference proteome</keyword>
<dbReference type="InterPro" id="IPR017517">
    <property type="entry name" value="Maleyloyr_isom"/>
</dbReference>
<sequence length="209" mass="22582">MTSLSEIQDRERSALVDDLRALTSEQWRSPTLCDTWDVEDVVAHLGAASMLSTWGWIRSIVGARFDSDVHNRRRLEEFRGATPAATLERFAETGPIGLPSRESPAGLGELVVHAEDIRRPLGIRHEPDAEGLLAVARFFAAKDFAVNSRSLVKGLRLIATDADFRSGSGPEVGGPLLSLVMAMAGRPAVLDDLSGDGVPVLSRRTAGVR</sequence>
<dbReference type="RefSeq" id="WP_377134539.1">
    <property type="nucleotide sequence ID" value="NZ_JBHSFI010000003.1"/>
</dbReference>
<reference evidence="3" key="1">
    <citation type="journal article" date="2019" name="Int. J. Syst. Evol. Microbiol.">
        <title>The Global Catalogue of Microorganisms (GCM) 10K type strain sequencing project: providing services to taxonomists for standard genome sequencing and annotation.</title>
        <authorList>
            <consortium name="The Broad Institute Genomics Platform"/>
            <consortium name="The Broad Institute Genome Sequencing Center for Infectious Disease"/>
            <person name="Wu L."/>
            <person name="Ma J."/>
        </authorList>
    </citation>
    <scope>NUCLEOTIDE SEQUENCE [LARGE SCALE GENOMIC DNA]</scope>
    <source>
        <strain evidence="3">CCUG 42722</strain>
    </source>
</reference>
<dbReference type="Gene3D" id="1.20.120.450">
    <property type="entry name" value="dinb family like domain"/>
    <property type="match status" value="1"/>
</dbReference>
<proteinExistence type="predicted"/>
<gene>
    <name evidence="2" type="ORF">ACFO6V_09405</name>
</gene>
<evidence type="ECO:0000313" key="2">
    <source>
        <dbReference type="EMBL" id="MFC4628446.1"/>
    </source>
</evidence>
<dbReference type="Proteomes" id="UP001596011">
    <property type="component" value="Unassembled WGS sequence"/>
</dbReference>
<dbReference type="InterPro" id="IPR024344">
    <property type="entry name" value="MDMPI_metal-binding"/>
</dbReference>
<name>A0ABV9HFS5_9MICO</name>
<dbReference type="SUPFAM" id="SSF109854">
    <property type="entry name" value="DinB/YfiT-like putative metalloenzymes"/>
    <property type="match status" value="1"/>
</dbReference>
<comment type="caution">
    <text evidence="2">The sequence shown here is derived from an EMBL/GenBank/DDBJ whole genome shotgun (WGS) entry which is preliminary data.</text>
</comment>
<feature type="domain" description="Mycothiol-dependent maleylpyruvate isomerase metal-binding" evidence="1">
    <location>
        <begin position="10"/>
        <end position="93"/>
    </location>
</feature>
<accession>A0ABV9HFS5</accession>
<dbReference type="InterPro" id="IPR034660">
    <property type="entry name" value="DinB/YfiT-like"/>
</dbReference>
<dbReference type="Pfam" id="PF11716">
    <property type="entry name" value="MDMPI_N"/>
    <property type="match status" value="1"/>
</dbReference>
<dbReference type="EMBL" id="JBHSFI010000003">
    <property type="protein sequence ID" value="MFC4628446.1"/>
    <property type="molecule type" value="Genomic_DNA"/>
</dbReference>